<organism evidence="8">
    <name type="scientific">Salpingoeca rosetta (strain ATCC 50818 / BSB-021)</name>
    <dbReference type="NCBI Taxonomy" id="946362"/>
    <lineage>
        <taxon>Eukaryota</taxon>
        <taxon>Choanoflagellata</taxon>
        <taxon>Craspedida</taxon>
        <taxon>Salpingoecidae</taxon>
        <taxon>Salpingoeca</taxon>
    </lineage>
</organism>
<dbReference type="InterPro" id="IPR012295">
    <property type="entry name" value="TBP_dom_sf"/>
</dbReference>
<evidence type="ECO:0000256" key="4">
    <source>
        <dbReference type="ARBA" id="ARBA00023125"/>
    </source>
</evidence>
<dbReference type="Pfam" id="PF00352">
    <property type="entry name" value="TBP"/>
    <property type="match status" value="2"/>
</dbReference>
<accession>F2UHQ8</accession>
<evidence type="ECO:0000256" key="5">
    <source>
        <dbReference type="ARBA" id="ARBA00023163"/>
    </source>
</evidence>
<dbReference type="GO" id="GO:0005634">
    <property type="term" value="C:nucleus"/>
    <property type="evidence" value="ECO:0007669"/>
    <property type="project" value="UniProtKB-SubCell"/>
</dbReference>
<keyword evidence="3" id="KW-0805">Transcription regulation</keyword>
<dbReference type="RefSeq" id="XP_004991029.1">
    <property type="nucleotide sequence ID" value="XM_004990972.1"/>
</dbReference>
<dbReference type="FunCoup" id="F2UHQ8">
    <property type="interactions" value="445"/>
</dbReference>
<dbReference type="OMA" id="VYRMDEP"/>
<proteinExistence type="inferred from homology"/>
<evidence type="ECO:0000256" key="2">
    <source>
        <dbReference type="ARBA" id="ARBA00005560"/>
    </source>
</evidence>
<dbReference type="STRING" id="946362.F2UHQ8"/>
<dbReference type="OrthoDB" id="2127950at2759"/>
<dbReference type="AlphaFoldDB" id="F2UHQ8"/>
<dbReference type="GO" id="GO:0006352">
    <property type="term" value="P:DNA-templated transcription initiation"/>
    <property type="evidence" value="ECO:0007669"/>
    <property type="project" value="InterPro"/>
</dbReference>
<keyword evidence="5" id="KW-0804">Transcription</keyword>
<comment type="subcellular location">
    <subcellularLocation>
        <location evidence="1">Nucleus</location>
    </subcellularLocation>
</comment>
<dbReference type="EMBL" id="GL832975">
    <property type="protein sequence ID" value="EGD76657.1"/>
    <property type="molecule type" value="Genomic_DNA"/>
</dbReference>
<dbReference type="GO" id="GO:0003677">
    <property type="term" value="F:DNA binding"/>
    <property type="evidence" value="ECO:0007669"/>
    <property type="project" value="UniProtKB-KW"/>
</dbReference>
<dbReference type="InParanoid" id="F2UHQ8"/>
<comment type="similarity">
    <text evidence="2">Belongs to the TBP family.</text>
</comment>
<keyword evidence="6" id="KW-0539">Nucleus</keyword>
<gene>
    <name evidence="7" type="ORF">PTSG_08007</name>
</gene>
<evidence type="ECO:0000256" key="3">
    <source>
        <dbReference type="ARBA" id="ARBA00023015"/>
    </source>
</evidence>
<evidence type="ECO:0000313" key="8">
    <source>
        <dbReference type="Proteomes" id="UP000007799"/>
    </source>
</evidence>
<sequence>MLKRAGGANSSPNIVNIVATAHLSRTQLKLEEIAEKAKNSEYNPKRYSAIIMRIKEPSATALIFSTGKVVIMGAKSEEAAHAAARQFAQNITKAGTRVSLREIKIHNVVGRVDIGFKLHLDNLHVEHPAWSTYDPESFPGLTYRMQEPDVVLLIFHSGKIVLTKAK</sequence>
<dbReference type="Proteomes" id="UP000007799">
    <property type="component" value="Unassembled WGS sequence"/>
</dbReference>
<evidence type="ECO:0000256" key="1">
    <source>
        <dbReference type="ARBA" id="ARBA00004123"/>
    </source>
</evidence>
<keyword evidence="4" id="KW-0238">DNA-binding</keyword>
<dbReference type="Gene3D" id="3.30.310.10">
    <property type="entry name" value="TATA-Binding Protein"/>
    <property type="match status" value="2"/>
</dbReference>
<dbReference type="FunFam" id="3.30.310.10:FF:000005">
    <property type="entry name" value="TATA box-binding protein-like 1"/>
    <property type="match status" value="1"/>
</dbReference>
<dbReference type="PANTHER" id="PTHR10126">
    <property type="entry name" value="TATA-BOX BINDING PROTEIN"/>
    <property type="match status" value="1"/>
</dbReference>
<dbReference type="SUPFAM" id="SSF55945">
    <property type="entry name" value="TATA-box binding protein-like"/>
    <property type="match status" value="2"/>
</dbReference>
<dbReference type="KEGG" id="sre:PTSG_08007"/>
<keyword evidence="8" id="KW-1185">Reference proteome</keyword>
<dbReference type="InterPro" id="IPR000814">
    <property type="entry name" value="TBP"/>
</dbReference>
<dbReference type="PRINTS" id="PR00686">
    <property type="entry name" value="TIFACTORIID"/>
</dbReference>
<protein>
    <submittedName>
        <fullName evidence="7">TATA box binding protein</fullName>
    </submittedName>
</protein>
<evidence type="ECO:0000313" key="7">
    <source>
        <dbReference type="EMBL" id="EGD76657.1"/>
    </source>
</evidence>
<dbReference type="eggNOG" id="KOG3302">
    <property type="taxonomic scope" value="Eukaryota"/>
</dbReference>
<reference evidence="7" key="1">
    <citation type="submission" date="2009-08" db="EMBL/GenBank/DDBJ databases">
        <title>Annotation of Salpingoeca rosetta.</title>
        <authorList>
            <consortium name="The Broad Institute Genome Sequencing Platform"/>
            <person name="Russ C."/>
            <person name="Cuomo C."/>
            <person name="Burger G."/>
            <person name="Gray M.W."/>
            <person name="Holland P.W.H."/>
            <person name="King N."/>
            <person name="Lang F.B.F."/>
            <person name="Roger A.J."/>
            <person name="Ruiz-Trillo I."/>
            <person name="Young S.K."/>
            <person name="Zeng Q."/>
            <person name="Gargeya S."/>
            <person name="Alvarado L."/>
            <person name="Berlin A."/>
            <person name="Chapman S.B."/>
            <person name="Chen Z."/>
            <person name="Freedman E."/>
            <person name="Gellesch M."/>
            <person name="Goldberg J."/>
            <person name="Griggs A."/>
            <person name="Gujja S."/>
            <person name="Heilman E."/>
            <person name="Heiman D."/>
            <person name="Howarth C."/>
            <person name="Mehta T."/>
            <person name="Neiman D."/>
            <person name="Pearson M."/>
            <person name="Roberts A."/>
            <person name="Saif S."/>
            <person name="Shea T."/>
            <person name="Shenoy N."/>
            <person name="Sisk P."/>
            <person name="Stolte C."/>
            <person name="Sykes S."/>
            <person name="White J."/>
            <person name="Yandava C."/>
            <person name="Haas B."/>
            <person name="Nusbaum C."/>
            <person name="Birren B."/>
        </authorList>
    </citation>
    <scope>NUCLEOTIDE SEQUENCE [LARGE SCALE GENOMIC DNA]</scope>
    <source>
        <strain evidence="7">ATCC 50818</strain>
    </source>
</reference>
<evidence type="ECO:0000256" key="6">
    <source>
        <dbReference type="ARBA" id="ARBA00023242"/>
    </source>
</evidence>
<name>F2UHQ8_SALR5</name>
<dbReference type="GeneID" id="16071582"/>